<reference evidence="1" key="1">
    <citation type="journal article" date="2014" name="Front. Microbiol.">
        <title>High frequency of phylogenetically diverse reductive dehalogenase-homologous genes in deep subseafloor sedimentary metagenomes.</title>
        <authorList>
            <person name="Kawai M."/>
            <person name="Futagami T."/>
            <person name="Toyoda A."/>
            <person name="Takaki Y."/>
            <person name="Nishi S."/>
            <person name="Hori S."/>
            <person name="Arai W."/>
            <person name="Tsubouchi T."/>
            <person name="Morono Y."/>
            <person name="Uchiyama I."/>
            <person name="Ito T."/>
            <person name="Fujiyama A."/>
            <person name="Inagaki F."/>
            <person name="Takami H."/>
        </authorList>
    </citation>
    <scope>NUCLEOTIDE SEQUENCE</scope>
    <source>
        <strain evidence="1">Expedition CK06-06</strain>
    </source>
</reference>
<comment type="caution">
    <text evidence="1">The sequence shown here is derived from an EMBL/GenBank/DDBJ whole genome shotgun (WGS) entry which is preliminary data.</text>
</comment>
<gene>
    <name evidence="1" type="ORF">S06H3_07663</name>
</gene>
<accession>X1JYM9</accession>
<dbReference type="AlphaFoldDB" id="X1JYM9"/>
<protein>
    <submittedName>
        <fullName evidence="1">Uncharacterized protein</fullName>
    </submittedName>
</protein>
<proteinExistence type="predicted"/>
<name>X1JYM9_9ZZZZ</name>
<evidence type="ECO:0000313" key="1">
    <source>
        <dbReference type="EMBL" id="GAH99816.1"/>
    </source>
</evidence>
<dbReference type="EMBL" id="BARV01003134">
    <property type="protein sequence ID" value="GAH99816.1"/>
    <property type="molecule type" value="Genomic_DNA"/>
</dbReference>
<sequence>MKKQKLLELEMEIIVALLEASIKTGQPTVRDVIGYIKRKYKLYEPKKIIDLDRKEQRY</sequence>
<organism evidence="1">
    <name type="scientific">marine sediment metagenome</name>
    <dbReference type="NCBI Taxonomy" id="412755"/>
    <lineage>
        <taxon>unclassified sequences</taxon>
        <taxon>metagenomes</taxon>
        <taxon>ecological metagenomes</taxon>
    </lineage>
</organism>